<name>F0X1Q3_9STRA</name>
<proteinExistence type="predicted"/>
<accession>F0X1Q3</accession>
<dbReference type="EMBL" id="FR824660">
    <property type="protein sequence ID" value="CCA27753.1"/>
    <property type="molecule type" value="Genomic_DNA"/>
</dbReference>
<sequence>MLIDISGKGNHLENLDCYLMEKTFRLYDFEGSDYQLKKNRSVGILPGKKLEIALNEIGMELYHSIAAEQFCAADIDQIFQRSSTHVVRYVQEAPSTFSKARFVSATTSDDVDIDDPEFWNKAVGLTEPETDHSGDLPLQRNRTRVARFGARSASIAYDSELDDKEIEKKKKERNEREKKAEKIQLKRSVSGLSCMDSISKDETHFVKSLIRACVCAQENDLMRDEDVLSVLRDEDFTARLKQCGGDRWMHAIPSTHCETDLDFRIAVYGAVNVVGTDDEDLVKMKDHGAFKQPKDIKRQKEVESLCRERVSIDQQRKAMQLTQMDILRQHVLFQRVTRISESMRKAKMRDCTKAEHKSFSYLWQCMGLHEFCARVRRILSFGWNIRVIIILSWMNIVRWGNLNKTAAQARVYYNQKYMLRCLERANSLAGMLVMEYVDAYEGHLAHERKIWNLAWITLRR</sequence>
<reference evidence="2" key="2">
    <citation type="submission" date="2011-02" db="EMBL/GenBank/DDBJ databases">
        <authorList>
            <person name="MacLean D."/>
        </authorList>
    </citation>
    <scope>NUCLEOTIDE SEQUENCE</scope>
</reference>
<gene>
    <name evidence="2" type="primary">AlNc14C668G12368</name>
    <name evidence="2" type="ORF">ALNC14_138970</name>
</gene>
<evidence type="ECO:0000256" key="1">
    <source>
        <dbReference type="SAM" id="Coils"/>
    </source>
</evidence>
<keyword evidence="2" id="KW-0067">ATP-binding</keyword>
<evidence type="ECO:0000313" key="2">
    <source>
        <dbReference type="EMBL" id="CCA27753.1"/>
    </source>
</evidence>
<dbReference type="GO" id="GO:0004386">
    <property type="term" value="F:helicase activity"/>
    <property type="evidence" value="ECO:0007669"/>
    <property type="project" value="UniProtKB-KW"/>
</dbReference>
<reference evidence="2" key="1">
    <citation type="journal article" date="2011" name="PLoS Biol.">
        <title>Gene gain and loss during evolution of obligate parasitism in the white rust pathogen of Arabidopsis thaliana.</title>
        <authorList>
            <person name="Kemen E."/>
            <person name="Gardiner A."/>
            <person name="Schultz-Larsen T."/>
            <person name="Kemen A.C."/>
            <person name="Balmuth A.L."/>
            <person name="Robert-Seilaniantz A."/>
            <person name="Bailey K."/>
            <person name="Holub E."/>
            <person name="Studholme D.J."/>
            <person name="Maclean D."/>
            <person name="Jones J.D."/>
        </authorList>
    </citation>
    <scope>NUCLEOTIDE SEQUENCE</scope>
</reference>
<feature type="coiled-coil region" evidence="1">
    <location>
        <begin position="161"/>
        <end position="188"/>
    </location>
</feature>
<dbReference type="AlphaFoldDB" id="F0X1Q3"/>
<keyword evidence="2" id="KW-0547">Nucleotide-binding</keyword>
<protein>
    <submittedName>
        <fullName evidence="2">ChromodomainhelicaseDNAbinding protein putative</fullName>
    </submittedName>
</protein>
<keyword evidence="2" id="KW-0347">Helicase</keyword>
<keyword evidence="2" id="KW-0378">Hydrolase</keyword>
<dbReference type="HOGENOM" id="CLU_595055_0_0_1"/>
<organism evidence="2">
    <name type="scientific">Albugo laibachii Nc14</name>
    <dbReference type="NCBI Taxonomy" id="890382"/>
    <lineage>
        <taxon>Eukaryota</taxon>
        <taxon>Sar</taxon>
        <taxon>Stramenopiles</taxon>
        <taxon>Oomycota</taxon>
        <taxon>Peronosporomycetes</taxon>
        <taxon>Albuginales</taxon>
        <taxon>Albuginaceae</taxon>
        <taxon>Albugo</taxon>
    </lineage>
</organism>
<keyword evidence="1" id="KW-0175">Coiled coil</keyword>